<evidence type="ECO:0000256" key="1">
    <source>
        <dbReference type="ARBA" id="ARBA00004167"/>
    </source>
</evidence>
<organism evidence="10 11">
    <name type="scientific">Burkholderia savannae</name>
    <dbReference type="NCBI Taxonomy" id="1637837"/>
    <lineage>
        <taxon>Bacteria</taxon>
        <taxon>Pseudomonadati</taxon>
        <taxon>Pseudomonadota</taxon>
        <taxon>Betaproteobacteria</taxon>
        <taxon>Burkholderiales</taxon>
        <taxon>Burkholderiaceae</taxon>
        <taxon>Burkholderia</taxon>
        <taxon>pseudomallei group</taxon>
    </lineage>
</organism>
<feature type="domain" description="HTH rpiR-type" evidence="8">
    <location>
        <begin position="15"/>
        <end position="91"/>
    </location>
</feature>
<keyword evidence="3" id="KW-1133">Transmembrane helix</keyword>
<keyword evidence="11" id="KW-1185">Reference proteome</keyword>
<dbReference type="InterPro" id="IPR000281">
    <property type="entry name" value="HTH_RpiR"/>
</dbReference>
<evidence type="ECO:0000259" key="8">
    <source>
        <dbReference type="PROSITE" id="PS51071"/>
    </source>
</evidence>
<protein>
    <submittedName>
        <fullName evidence="10">Transcriptional regulator</fullName>
    </submittedName>
</protein>
<name>A0ABR5T4E0_9BURK</name>
<dbReference type="SUPFAM" id="SSF53697">
    <property type="entry name" value="SIS domain"/>
    <property type="match status" value="1"/>
</dbReference>
<comment type="caution">
    <text evidence="10">The sequence shown here is derived from an EMBL/GenBank/DDBJ whole genome shotgun (WGS) entry which is preliminary data.</text>
</comment>
<evidence type="ECO:0000259" key="9">
    <source>
        <dbReference type="PROSITE" id="PS51464"/>
    </source>
</evidence>
<dbReference type="PROSITE" id="PS51071">
    <property type="entry name" value="HTH_RPIR"/>
    <property type="match status" value="1"/>
</dbReference>
<gene>
    <name evidence="10" type="ORF">WS72_24535</name>
</gene>
<dbReference type="Gene3D" id="3.40.50.10490">
    <property type="entry name" value="Glucose-6-phosphate isomerase like protein, domain 1"/>
    <property type="match status" value="1"/>
</dbReference>
<sequence length="316" mass="33856">MSSSSPTVTPLDAEPSIATRIAAALPSLTPIHRRMGEYVLANPFRAATMRIDELANAVDASIATANRFARALGFDGYPALRAALVRGFEATLAPVERLRSAQEREAGARGGELIDASFEQALANLDRTRGRLDRANVEAAVDSLLAARRIFLVGMGASAFLAGLMEHGLSVYRDNVHSLALLGGPTDAARRLFNARGDDLVVAIAFPRYVHDTIELARRAAERGAPVLAITDGPDSPIAPFATRALFVHAERRLAATSEAAVLALLEALIDAVAHRSQRSARAAAEVTEFMLPWLEARGACVAPPRPPRRSRKTDR</sequence>
<evidence type="ECO:0000256" key="4">
    <source>
        <dbReference type="ARBA" id="ARBA00023015"/>
    </source>
</evidence>
<evidence type="ECO:0000256" key="5">
    <source>
        <dbReference type="ARBA" id="ARBA00023125"/>
    </source>
</evidence>
<evidence type="ECO:0000256" key="2">
    <source>
        <dbReference type="ARBA" id="ARBA00022692"/>
    </source>
</evidence>
<dbReference type="RefSeq" id="WP_060822761.1">
    <property type="nucleotide sequence ID" value="NZ_LNJQ01000004.1"/>
</dbReference>
<dbReference type="InterPro" id="IPR046348">
    <property type="entry name" value="SIS_dom_sf"/>
</dbReference>
<evidence type="ECO:0000256" key="7">
    <source>
        <dbReference type="ARBA" id="ARBA00023163"/>
    </source>
</evidence>
<proteinExistence type="predicted"/>
<evidence type="ECO:0000313" key="10">
    <source>
        <dbReference type="EMBL" id="KWZ38065.1"/>
    </source>
</evidence>
<keyword evidence="6" id="KW-0324">Glycolysis</keyword>
<dbReference type="Gene3D" id="1.10.10.10">
    <property type="entry name" value="Winged helix-like DNA-binding domain superfamily/Winged helix DNA-binding domain"/>
    <property type="match status" value="1"/>
</dbReference>
<accession>A0ABR5T4E0</accession>
<dbReference type="InterPro" id="IPR001347">
    <property type="entry name" value="SIS_dom"/>
</dbReference>
<reference evidence="10 11" key="1">
    <citation type="submission" date="2015-11" db="EMBL/GenBank/DDBJ databases">
        <authorList>
            <person name="Sahl J."/>
            <person name="Wagner D."/>
            <person name="Keim P."/>
        </authorList>
    </citation>
    <scope>NUCLEOTIDE SEQUENCE [LARGE SCALE GENOMIC DNA]</scope>
    <source>
        <strain evidence="10 11">BDU18</strain>
    </source>
</reference>
<dbReference type="InterPro" id="IPR036388">
    <property type="entry name" value="WH-like_DNA-bd_sf"/>
</dbReference>
<evidence type="ECO:0000256" key="3">
    <source>
        <dbReference type="ARBA" id="ARBA00022989"/>
    </source>
</evidence>
<dbReference type="InterPro" id="IPR009057">
    <property type="entry name" value="Homeodomain-like_sf"/>
</dbReference>
<keyword evidence="7" id="KW-0804">Transcription</keyword>
<keyword evidence="2" id="KW-0812">Transmembrane</keyword>
<dbReference type="InterPro" id="IPR047640">
    <property type="entry name" value="RpiR-like"/>
</dbReference>
<dbReference type="SUPFAM" id="SSF46689">
    <property type="entry name" value="Homeodomain-like"/>
    <property type="match status" value="1"/>
</dbReference>
<keyword evidence="4" id="KW-0805">Transcription regulation</keyword>
<dbReference type="PROSITE" id="PS51464">
    <property type="entry name" value="SIS"/>
    <property type="match status" value="1"/>
</dbReference>
<dbReference type="Proteomes" id="UP000070255">
    <property type="component" value="Unassembled WGS sequence"/>
</dbReference>
<evidence type="ECO:0000313" key="11">
    <source>
        <dbReference type="Proteomes" id="UP000070255"/>
    </source>
</evidence>
<dbReference type="EMBL" id="LNJQ01000004">
    <property type="protein sequence ID" value="KWZ38065.1"/>
    <property type="molecule type" value="Genomic_DNA"/>
</dbReference>
<dbReference type="Pfam" id="PF01380">
    <property type="entry name" value="SIS"/>
    <property type="match status" value="1"/>
</dbReference>
<dbReference type="PANTHER" id="PTHR30514:SF18">
    <property type="entry name" value="RPIR-FAMILY TRANSCRIPTIONAL REGULATOR"/>
    <property type="match status" value="1"/>
</dbReference>
<dbReference type="CDD" id="cd05013">
    <property type="entry name" value="SIS_RpiR"/>
    <property type="match status" value="1"/>
</dbReference>
<dbReference type="InterPro" id="IPR035472">
    <property type="entry name" value="RpiR-like_SIS"/>
</dbReference>
<comment type="subcellular location">
    <subcellularLocation>
        <location evidence="1">Membrane</location>
        <topology evidence="1">Single-pass membrane protein</topology>
    </subcellularLocation>
</comment>
<dbReference type="PANTHER" id="PTHR30514">
    <property type="entry name" value="GLUCOKINASE"/>
    <property type="match status" value="1"/>
</dbReference>
<feature type="domain" description="SIS" evidence="9">
    <location>
        <begin position="140"/>
        <end position="279"/>
    </location>
</feature>
<evidence type="ECO:0000256" key="6">
    <source>
        <dbReference type="ARBA" id="ARBA00023152"/>
    </source>
</evidence>
<keyword evidence="5" id="KW-0238">DNA-binding</keyword>
<dbReference type="Pfam" id="PF01418">
    <property type="entry name" value="HTH_6"/>
    <property type="match status" value="1"/>
</dbReference>
<keyword evidence="3" id="KW-0472">Membrane</keyword>